<evidence type="ECO:0000256" key="2">
    <source>
        <dbReference type="SAM" id="SignalP"/>
    </source>
</evidence>
<dbReference type="InterPro" id="IPR010131">
    <property type="entry name" value="MdtP/NodT-like"/>
</dbReference>
<dbReference type="EMBL" id="JAEHFX010000006">
    <property type="protein sequence ID" value="MBK0403832.1"/>
    <property type="molecule type" value="Genomic_DNA"/>
</dbReference>
<organism evidence="3 4">
    <name type="scientific">Adhaeribacter terrigena</name>
    <dbReference type="NCBI Taxonomy" id="2793070"/>
    <lineage>
        <taxon>Bacteria</taxon>
        <taxon>Pseudomonadati</taxon>
        <taxon>Bacteroidota</taxon>
        <taxon>Cytophagia</taxon>
        <taxon>Cytophagales</taxon>
        <taxon>Hymenobacteraceae</taxon>
        <taxon>Adhaeribacter</taxon>
    </lineage>
</organism>
<dbReference type="InterPro" id="IPR003423">
    <property type="entry name" value="OMP_efflux"/>
</dbReference>
<dbReference type="PANTHER" id="PTHR30203">
    <property type="entry name" value="OUTER MEMBRANE CATION EFFLUX PROTEIN"/>
    <property type="match status" value="1"/>
</dbReference>
<proteinExistence type="inferred from homology"/>
<comment type="similarity">
    <text evidence="1">Belongs to the outer membrane factor (OMF) (TC 1.B.17) family.</text>
</comment>
<feature type="chain" id="PRO_5046661541" evidence="2">
    <location>
        <begin position="21"/>
        <end position="430"/>
    </location>
</feature>
<dbReference type="SUPFAM" id="SSF56954">
    <property type="entry name" value="Outer membrane efflux proteins (OEP)"/>
    <property type="match status" value="1"/>
</dbReference>
<gene>
    <name evidence="3" type="ORF">I5M27_12600</name>
</gene>
<dbReference type="Pfam" id="PF02321">
    <property type="entry name" value="OEP"/>
    <property type="match status" value="1"/>
</dbReference>
<sequence length="430" mass="49136">MRIFLLLTFLFYLRLSTGFAQPALALTSPTDTVKITLAEAENLFQERNLPLLQQKTSIESARAAIIQARLFENPVLSLEQNIYNSKNGKYFDASRTGQQIVAVEQLITLAGKRKKRVRVEEYNAQLTEAEYFDLLRALRFNLRSSFAELHFQLQINKSLTERVAVVQKLVTAFEGQYKKGNVPLKEITRLKALLISLDNQQLKLQAEIQENQSELRLLTHSPVTTFLVPQPDQATIQTLNLTNLTYPELVETAKENRYDLKGANTNVNLHQANLKLQKSLAVPDVTLGGLYDRDGSFIRNYTGVTLQMPLPLWNRNQGNIKIARHELERSQLGLQYQEQVVENEVMEAYQKALKAQQLHAGFDPNFHSDFNKLFDGVAASFARRNLSLLEFLDYFEAYSDSLEQGLELENTRLRTLEEINYAVGKPVFSY</sequence>
<protein>
    <submittedName>
        <fullName evidence="3">TolC family protein</fullName>
    </submittedName>
</protein>
<feature type="signal peptide" evidence="2">
    <location>
        <begin position="1"/>
        <end position="20"/>
    </location>
</feature>
<accession>A0ABS1C393</accession>
<keyword evidence="2" id="KW-0732">Signal</keyword>
<evidence type="ECO:0000313" key="4">
    <source>
        <dbReference type="Proteomes" id="UP000644147"/>
    </source>
</evidence>
<dbReference type="PANTHER" id="PTHR30203:SF23">
    <property type="entry name" value="OUTER MEMBRANE EFFLUX PROTEIN"/>
    <property type="match status" value="1"/>
</dbReference>
<reference evidence="3 4" key="1">
    <citation type="submission" date="2020-12" db="EMBL/GenBank/DDBJ databases">
        <title>Bacterial novel species Adhaeribacter sp. BT258 isolated from soil.</title>
        <authorList>
            <person name="Jung H.-Y."/>
        </authorList>
    </citation>
    <scope>NUCLEOTIDE SEQUENCE [LARGE SCALE GENOMIC DNA]</scope>
    <source>
        <strain evidence="3 4">BT258</strain>
    </source>
</reference>
<dbReference type="Gene3D" id="1.20.1600.10">
    <property type="entry name" value="Outer membrane efflux proteins (OEP)"/>
    <property type="match status" value="1"/>
</dbReference>
<evidence type="ECO:0000313" key="3">
    <source>
        <dbReference type="EMBL" id="MBK0403832.1"/>
    </source>
</evidence>
<keyword evidence="4" id="KW-1185">Reference proteome</keyword>
<comment type="caution">
    <text evidence="3">The sequence shown here is derived from an EMBL/GenBank/DDBJ whole genome shotgun (WGS) entry which is preliminary data.</text>
</comment>
<evidence type="ECO:0000256" key="1">
    <source>
        <dbReference type="ARBA" id="ARBA00007613"/>
    </source>
</evidence>
<dbReference type="RefSeq" id="WP_200506581.1">
    <property type="nucleotide sequence ID" value="NZ_JAEHFX010000006.1"/>
</dbReference>
<name>A0ABS1C393_9BACT</name>
<dbReference type="Proteomes" id="UP000644147">
    <property type="component" value="Unassembled WGS sequence"/>
</dbReference>